<feature type="domain" description="UDP-galactopyranose mutase C-terminal" evidence="6">
    <location>
        <begin position="146"/>
        <end position="346"/>
    </location>
</feature>
<evidence type="ECO:0000256" key="5">
    <source>
        <dbReference type="ARBA" id="ARBA00023235"/>
    </source>
</evidence>
<dbReference type="Pfam" id="PF03275">
    <property type="entry name" value="GLF"/>
    <property type="match status" value="1"/>
</dbReference>
<keyword evidence="3" id="KW-0285">Flavoprotein</keyword>
<organism evidence="7 8">
    <name type="scientific">Berryella intestinalis</name>
    <dbReference type="NCBI Taxonomy" id="1531429"/>
    <lineage>
        <taxon>Bacteria</taxon>
        <taxon>Bacillati</taxon>
        <taxon>Actinomycetota</taxon>
        <taxon>Coriobacteriia</taxon>
        <taxon>Eggerthellales</taxon>
        <taxon>Eggerthellaceae</taxon>
        <taxon>Berryella</taxon>
    </lineage>
</organism>
<evidence type="ECO:0000313" key="8">
    <source>
        <dbReference type="Proteomes" id="UP000031121"/>
    </source>
</evidence>
<keyword evidence="5" id="KW-0413">Isomerase</keyword>
<dbReference type="OrthoDB" id="9769600at2"/>
<keyword evidence="8" id="KW-1185">Reference proteome</keyword>
<proteinExistence type="inferred from homology"/>
<dbReference type="STRING" id="1531429.JI75_06150"/>
<dbReference type="GO" id="GO:0005829">
    <property type="term" value="C:cytosol"/>
    <property type="evidence" value="ECO:0007669"/>
    <property type="project" value="TreeGrafter"/>
</dbReference>
<dbReference type="Pfam" id="PF13450">
    <property type="entry name" value="NAD_binding_8"/>
    <property type="match status" value="1"/>
</dbReference>
<evidence type="ECO:0000256" key="2">
    <source>
        <dbReference type="ARBA" id="ARBA00009321"/>
    </source>
</evidence>
<keyword evidence="4" id="KW-0274">FAD</keyword>
<reference evidence="8" key="1">
    <citation type="submission" date="2014-08" db="EMBL/GenBank/DDBJ databases">
        <title>Coriobacteriaceae sp. complete genome.</title>
        <authorList>
            <person name="Looft T."/>
            <person name="Bayles D.O."/>
            <person name="Stanton T.B."/>
        </authorList>
    </citation>
    <scope>NUCLEOTIDE SEQUENCE [LARGE SCALE GENOMIC DNA]</scope>
    <source>
        <strain evidence="8">68-1-3</strain>
    </source>
</reference>
<dbReference type="InterPro" id="IPR015899">
    <property type="entry name" value="UDP-GalPyranose_mutase_C"/>
</dbReference>
<evidence type="ECO:0000313" key="7">
    <source>
        <dbReference type="EMBL" id="AJC12301.1"/>
    </source>
</evidence>
<dbReference type="InterPro" id="IPR004379">
    <property type="entry name" value="UDP-GALP_mutase"/>
</dbReference>
<dbReference type="GO" id="GO:0008767">
    <property type="term" value="F:UDP-galactopyranose mutase activity"/>
    <property type="evidence" value="ECO:0007669"/>
    <property type="project" value="InterPro"/>
</dbReference>
<evidence type="ECO:0000256" key="4">
    <source>
        <dbReference type="ARBA" id="ARBA00022827"/>
    </source>
</evidence>
<sequence>MSSYDLLVVGSGLFGAIIAHEARAEGKTVLVVEKRDHIGGNCYTEEVDGIHVHKYGAHIFRTSDKSIWEYVEQFCEFNNFVNSPVANYKGELYNMPFNMNTFHALWGVVTPDEARAKIEEQRVACENPRNLEEHVLSLVGRDVYEKLVKGYTEKQWGKPCTELPPSIMRRIPLRMIYDNNYFNDRYQGIPIGGYTAVLEKMLEGCEVRLSTDYLADKEALDALASQVVYTGTLDSYFDYRFGPLEYRSLRFEHERLDVENYQGVAVMNFNDRETPYTRIIEHKHFEFGTQPTTVISREYPQEWTVGIEPFYPMEDAENRARFERYRELAEGEEKVRFGGRLGEYRYYDMQDTVKSALAKYAAWFGGNGVR</sequence>
<dbReference type="SUPFAM" id="SSF54373">
    <property type="entry name" value="FAD-linked reductases, C-terminal domain"/>
    <property type="match status" value="1"/>
</dbReference>
<dbReference type="RefSeq" id="WP_039689519.1">
    <property type="nucleotide sequence ID" value="NZ_CP009302.1"/>
</dbReference>
<dbReference type="Gene3D" id="3.40.50.720">
    <property type="entry name" value="NAD(P)-binding Rossmann-like Domain"/>
    <property type="match status" value="3"/>
</dbReference>
<dbReference type="KEGG" id="cbac:JI75_06150"/>
<name>A0A0A8B457_9ACTN</name>
<comment type="cofactor">
    <cofactor evidence="1">
        <name>FAD</name>
        <dbReference type="ChEBI" id="CHEBI:57692"/>
    </cofactor>
</comment>
<dbReference type="Proteomes" id="UP000031121">
    <property type="component" value="Chromosome"/>
</dbReference>
<dbReference type="PANTHER" id="PTHR21197">
    <property type="entry name" value="UDP-GALACTOPYRANOSE MUTASE"/>
    <property type="match status" value="1"/>
</dbReference>
<dbReference type="EMBL" id="CP009302">
    <property type="protein sequence ID" value="AJC12301.1"/>
    <property type="molecule type" value="Genomic_DNA"/>
</dbReference>
<dbReference type="AlphaFoldDB" id="A0A0A8B457"/>
<evidence type="ECO:0000256" key="3">
    <source>
        <dbReference type="ARBA" id="ARBA00022630"/>
    </source>
</evidence>
<dbReference type="NCBIfam" id="TIGR00031">
    <property type="entry name" value="UDP-GALP_mutase"/>
    <property type="match status" value="1"/>
</dbReference>
<dbReference type="SUPFAM" id="SSF51971">
    <property type="entry name" value="Nucleotide-binding domain"/>
    <property type="match status" value="1"/>
</dbReference>
<protein>
    <submittedName>
        <fullName evidence="7">UDP-galactopyranose mutase</fullName>
    </submittedName>
</protein>
<gene>
    <name evidence="7" type="ORF">JI75_06150</name>
</gene>
<evidence type="ECO:0000259" key="6">
    <source>
        <dbReference type="Pfam" id="PF03275"/>
    </source>
</evidence>
<dbReference type="GO" id="GO:0050660">
    <property type="term" value="F:flavin adenine dinucleotide binding"/>
    <property type="evidence" value="ECO:0007669"/>
    <property type="project" value="TreeGrafter"/>
</dbReference>
<evidence type="ECO:0000256" key="1">
    <source>
        <dbReference type="ARBA" id="ARBA00001974"/>
    </source>
</evidence>
<accession>A0A0A8B457</accession>
<reference evidence="7 8" key="2">
    <citation type="journal article" date="2015" name="Genome Announc.">
        <title>Complete Genome Sequence of Coriobacteriaceae Strain 68-1-3, a Novel Mucus-Degrading Isolate from the Swine Intestinal Tract.</title>
        <authorList>
            <person name="Looft T."/>
            <person name="Bayles D.O."/>
            <person name="Alt D.P."/>
            <person name="Stanton T.B."/>
        </authorList>
    </citation>
    <scope>NUCLEOTIDE SEQUENCE [LARGE SCALE GENOMIC DNA]</scope>
    <source>
        <strain evidence="7 8">68-1-3</strain>
    </source>
</reference>
<comment type="similarity">
    <text evidence="2">Belongs to the UDP-galactopyranose/dTDP-fucopyranose mutase family.</text>
</comment>
<dbReference type="HOGENOM" id="CLU_042118_0_0_11"/>
<dbReference type="PANTHER" id="PTHR21197:SF0">
    <property type="entry name" value="UDP-GALACTOPYRANOSE MUTASE"/>
    <property type="match status" value="1"/>
</dbReference>